<name>A0A485L7I6_9STRA</name>
<keyword evidence="2" id="KW-0472">Membrane</keyword>
<accession>A0A485L7I6</accession>
<proteinExistence type="predicted"/>
<keyword evidence="5" id="KW-1185">Reference proteome</keyword>
<dbReference type="EMBL" id="CAADRA010006025">
    <property type="protein sequence ID" value="VFT93701.1"/>
    <property type="molecule type" value="Genomic_DNA"/>
</dbReference>
<dbReference type="EMBL" id="VJMH01006004">
    <property type="protein sequence ID" value="KAF0691900.1"/>
    <property type="molecule type" value="Genomic_DNA"/>
</dbReference>
<dbReference type="AlphaFoldDB" id="A0A485L7I6"/>
<gene>
    <name evidence="4" type="primary">Aste57867_16939</name>
    <name evidence="3" type="ORF">As57867_016881</name>
    <name evidence="4" type="ORF">ASTE57867_16939</name>
</gene>
<organism evidence="4 5">
    <name type="scientific">Aphanomyces stellatus</name>
    <dbReference type="NCBI Taxonomy" id="120398"/>
    <lineage>
        <taxon>Eukaryota</taxon>
        <taxon>Sar</taxon>
        <taxon>Stramenopiles</taxon>
        <taxon>Oomycota</taxon>
        <taxon>Saprolegniomycetes</taxon>
        <taxon>Saprolegniales</taxon>
        <taxon>Verrucalvaceae</taxon>
        <taxon>Aphanomyces</taxon>
    </lineage>
</organism>
<evidence type="ECO:0000313" key="5">
    <source>
        <dbReference type="Proteomes" id="UP000332933"/>
    </source>
</evidence>
<feature type="transmembrane region" description="Helical" evidence="2">
    <location>
        <begin position="167"/>
        <end position="187"/>
    </location>
</feature>
<reference evidence="3" key="2">
    <citation type="submission" date="2019-06" db="EMBL/GenBank/DDBJ databases">
        <title>Genomics analysis of Aphanomyces spp. identifies a new class of oomycete effector associated with host adaptation.</title>
        <authorList>
            <person name="Gaulin E."/>
        </authorList>
    </citation>
    <scope>NUCLEOTIDE SEQUENCE</scope>
    <source>
        <strain evidence="3">CBS 578.67</strain>
    </source>
</reference>
<keyword evidence="2" id="KW-1133">Transmembrane helix</keyword>
<feature type="region of interest" description="Disordered" evidence="1">
    <location>
        <begin position="97"/>
        <end position="131"/>
    </location>
</feature>
<dbReference type="CDD" id="cd00065">
    <property type="entry name" value="FYVE_like_SF"/>
    <property type="match status" value="1"/>
</dbReference>
<dbReference type="Proteomes" id="UP000332933">
    <property type="component" value="Unassembled WGS sequence"/>
</dbReference>
<keyword evidence="2" id="KW-0812">Transmembrane</keyword>
<dbReference type="OrthoDB" id="74911at2759"/>
<evidence type="ECO:0000313" key="4">
    <source>
        <dbReference type="EMBL" id="VFT93701.1"/>
    </source>
</evidence>
<reference evidence="4 5" key="1">
    <citation type="submission" date="2019-03" db="EMBL/GenBank/DDBJ databases">
        <authorList>
            <person name="Gaulin E."/>
            <person name="Dumas B."/>
        </authorList>
    </citation>
    <scope>NUCLEOTIDE SEQUENCE [LARGE SCALE GENOMIC DNA]</scope>
    <source>
        <strain evidence="4">CBS 568.67</strain>
    </source>
</reference>
<protein>
    <submittedName>
        <fullName evidence="4">Aste57867_16939 protein</fullName>
    </submittedName>
</protein>
<dbReference type="InterPro" id="IPR011011">
    <property type="entry name" value="Znf_FYVE_PHD"/>
</dbReference>
<evidence type="ECO:0000313" key="3">
    <source>
        <dbReference type="EMBL" id="KAF0691900.1"/>
    </source>
</evidence>
<sequence length="228" mass="23978">MTNCARCEARISIFSKKRKCARCSRRICKICAGNGKDEKPNSVPGRTSLASKSFSHLAIPSATFGATGAVPLNRHSTMPSICPLGCHDVKGGAVGDDDGHRLSGTGEMDCPPPSPIELSPVPSPNSDRGGSVLQAPMSAPAVMHIEAIPGIAATAKITTKEAQTQRMIDAATGFLVSFWLCMLWSVVSHAVVQDALFCSPVGLGACAVVLGTVYSARGRRRRFKVVVD</sequence>
<evidence type="ECO:0000256" key="2">
    <source>
        <dbReference type="SAM" id="Phobius"/>
    </source>
</evidence>
<dbReference type="SUPFAM" id="SSF57903">
    <property type="entry name" value="FYVE/PHD zinc finger"/>
    <property type="match status" value="1"/>
</dbReference>
<feature type="transmembrane region" description="Helical" evidence="2">
    <location>
        <begin position="193"/>
        <end position="214"/>
    </location>
</feature>
<evidence type="ECO:0000256" key="1">
    <source>
        <dbReference type="SAM" id="MobiDB-lite"/>
    </source>
</evidence>